<dbReference type="Pfam" id="PF13144">
    <property type="entry name" value="ChapFlgA"/>
    <property type="match status" value="1"/>
</dbReference>
<organism evidence="6 7">
    <name type="scientific">Tritonibacter litoralis</name>
    <dbReference type="NCBI Taxonomy" id="2662264"/>
    <lineage>
        <taxon>Bacteria</taxon>
        <taxon>Pseudomonadati</taxon>
        <taxon>Pseudomonadota</taxon>
        <taxon>Alphaproteobacteria</taxon>
        <taxon>Rhodobacterales</taxon>
        <taxon>Paracoccaceae</taxon>
        <taxon>Tritonibacter</taxon>
    </lineage>
</organism>
<dbReference type="CDD" id="cd11614">
    <property type="entry name" value="SAF_CpaB_FlgA_like"/>
    <property type="match status" value="1"/>
</dbReference>
<evidence type="ECO:0000313" key="6">
    <source>
        <dbReference type="EMBL" id="MQQ08333.1"/>
    </source>
</evidence>
<proteinExistence type="inferred from homology"/>
<keyword evidence="6" id="KW-0966">Cell projection</keyword>
<evidence type="ECO:0000256" key="2">
    <source>
        <dbReference type="ARBA" id="ARBA00022729"/>
    </source>
</evidence>
<keyword evidence="7" id="KW-1185">Reference proteome</keyword>
<dbReference type="NCBIfam" id="TIGR03170">
    <property type="entry name" value="flgA_cterm"/>
    <property type="match status" value="1"/>
</dbReference>
<comment type="subcellular location">
    <subcellularLocation>
        <location evidence="1 4">Periplasm</location>
    </subcellularLocation>
</comment>
<sequence>MKYALAFVIAVLAQAAVAEILVPARNIRPKEIIAPSDLMVKQVEVPGAVASVDELIGQEARVALYTGRPIRRGDFGPPAIVERNDLVTLIFRNGSLTIATEGRALGRGAEGESIRVMNLSSRTTVSGRVRSDGSIEVH</sequence>
<comment type="similarity">
    <text evidence="4">Belongs to the FlgA family.</text>
</comment>
<keyword evidence="6" id="KW-0282">Flagellum</keyword>
<dbReference type="InterPro" id="IPR013974">
    <property type="entry name" value="SAF"/>
</dbReference>
<dbReference type="PANTHER" id="PTHR36307">
    <property type="entry name" value="FLAGELLA BASAL BODY P-RING FORMATION PROTEIN FLGA"/>
    <property type="match status" value="1"/>
</dbReference>
<dbReference type="Proteomes" id="UP000444174">
    <property type="component" value="Unassembled WGS sequence"/>
</dbReference>
<dbReference type="AlphaFoldDB" id="A0A843YGE0"/>
<accession>A0A843YGE0</accession>
<evidence type="ECO:0000256" key="4">
    <source>
        <dbReference type="RuleBase" id="RU362063"/>
    </source>
</evidence>
<dbReference type="InterPro" id="IPR017585">
    <property type="entry name" value="SAF_FlgA"/>
</dbReference>
<evidence type="ECO:0000256" key="1">
    <source>
        <dbReference type="ARBA" id="ARBA00004418"/>
    </source>
</evidence>
<protein>
    <recommendedName>
        <fullName evidence="4">Flagella basal body P-ring formation protein FlgA</fullName>
    </recommendedName>
</protein>
<feature type="chain" id="PRO_5033100597" description="Flagella basal body P-ring formation protein FlgA" evidence="4">
    <location>
        <begin position="19"/>
        <end position="138"/>
    </location>
</feature>
<reference evidence="6 7" key="1">
    <citation type="submission" date="2019-10" db="EMBL/GenBank/DDBJ databases">
        <title>Epibacterium sp. nov., isolated from seawater.</title>
        <authorList>
            <person name="Zhang X."/>
            <person name="Li N."/>
        </authorList>
    </citation>
    <scope>NUCLEOTIDE SEQUENCE [LARGE SCALE GENOMIC DNA]</scope>
    <source>
        <strain evidence="6 7">SM1979</strain>
    </source>
</reference>
<dbReference type="RefSeq" id="WP_153215272.1">
    <property type="nucleotide sequence ID" value="NZ_WIBF01000003.1"/>
</dbReference>
<comment type="caution">
    <text evidence="6">The sequence shown here is derived from an EMBL/GenBank/DDBJ whole genome shotgun (WGS) entry which is preliminary data.</text>
</comment>
<keyword evidence="2 4" id="KW-0732">Signal</keyword>
<dbReference type="Gene3D" id="3.90.1210.10">
    <property type="entry name" value="Antifreeze-like/N-acetylneuraminic acid synthase C-terminal domain"/>
    <property type="match status" value="1"/>
</dbReference>
<keyword evidence="3 4" id="KW-0574">Periplasm</keyword>
<name>A0A843YGE0_9RHOB</name>
<feature type="domain" description="SAF" evidence="5">
    <location>
        <begin position="18"/>
        <end position="76"/>
    </location>
</feature>
<dbReference type="GO" id="GO:0044780">
    <property type="term" value="P:bacterial-type flagellum assembly"/>
    <property type="evidence" value="ECO:0007669"/>
    <property type="project" value="InterPro"/>
</dbReference>
<dbReference type="InterPro" id="IPR039246">
    <property type="entry name" value="Flagellar_FlgA"/>
</dbReference>
<keyword evidence="6" id="KW-0969">Cilium</keyword>
<dbReference type="SMART" id="SM00858">
    <property type="entry name" value="SAF"/>
    <property type="match status" value="1"/>
</dbReference>
<evidence type="ECO:0000256" key="3">
    <source>
        <dbReference type="ARBA" id="ARBA00022764"/>
    </source>
</evidence>
<dbReference type="Gene3D" id="2.30.30.760">
    <property type="match status" value="1"/>
</dbReference>
<evidence type="ECO:0000259" key="5">
    <source>
        <dbReference type="SMART" id="SM00858"/>
    </source>
</evidence>
<evidence type="ECO:0000313" key="7">
    <source>
        <dbReference type="Proteomes" id="UP000444174"/>
    </source>
</evidence>
<feature type="signal peptide" evidence="4">
    <location>
        <begin position="1"/>
        <end position="18"/>
    </location>
</feature>
<dbReference type="EMBL" id="WIBF01000003">
    <property type="protein sequence ID" value="MQQ08333.1"/>
    <property type="molecule type" value="Genomic_DNA"/>
</dbReference>
<dbReference type="PANTHER" id="PTHR36307:SF1">
    <property type="entry name" value="FLAGELLA BASAL BODY P-RING FORMATION PROTEIN FLGA"/>
    <property type="match status" value="1"/>
</dbReference>
<comment type="function">
    <text evidence="4">Involved in the assembly process of the P-ring formation. It may associate with FlgF on the rod constituting a structure essential for the P-ring assembly or may act as a modulator protein for the P-ring assembly.</text>
</comment>
<keyword evidence="4" id="KW-1005">Bacterial flagellum biogenesis</keyword>
<dbReference type="GO" id="GO:0042597">
    <property type="term" value="C:periplasmic space"/>
    <property type="evidence" value="ECO:0007669"/>
    <property type="project" value="UniProtKB-SubCell"/>
</dbReference>
<gene>
    <name evidence="6" type="primary">flgA</name>
    <name evidence="6" type="ORF">GFB49_07715</name>
</gene>